<dbReference type="Proteomes" id="UP000007069">
    <property type="component" value="Chromosome"/>
</dbReference>
<organism evidence="3">
    <name type="scientific">Xanthomonas euvesicatoria pv. vesicatoria (strain 85-10)</name>
    <name type="common">Xanthomonas campestris pv. vesicatoria</name>
    <dbReference type="NCBI Taxonomy" id="316273"/>
    <lineage>
        <taxon>Bacteria</taxon>
        <taxon>Pseudomonadati</taxon>
        <taxon>Pseudomonadota</taxon>
        <taxon>Gammaproteobacteria</taxon>
        <taxon>Lysobacterales</taxon>
        <taxon>Lysobacteraceae</taxon>
        <taxon>Xanthomonas</taxon>
    </lineage>
</organism>
<name>Q3BRE5_XANE5</name>
<gene>
    <name evidence="2" type="ordered locus">XCV2937</name>
</gene>
<feature type="region of interest" description="Disordered" evidence="1">
    <location>
        <begin position="1"/>
        <end position="23"/>
    </location>
</feature>
<dbReference type="EMBL" id="AM039952">
    <property type="protein sequence ID" value="CAJ24616.1"/>
    <property type="molecule type" value="Genomic_DNA"/>
</dbReference>
<proteinExistence type="predicted"/>
<evidence type="ECO:0000256" key="1">
    <source>
        <dbReference type="SAM" id="MobiDB-lite"/>
    </source>
</evidence>
<evidence type="ECO:0000313" key="3">
    <source>
        <dbReference type="Proteomes" id="UP000007069"/>
    </source>
</evidence>
<reference evidence="2 3" key="1">
    <citation type="journal article" date="2005" name="J. Bacteriol.">
        <title>Insights into genome plasticity and pathogenicity of the plant pathogenic Bacterium Xanthomonas campestris pv. vesicatoria revealed by the complete genome sequence.</title>
        <authorList>
            <person name="Thieme F."/>
            <person name="Koebnik R."/>
            <person name="Bekel T."/>
            <person name="Berger C."/>
            <person name="Boch J."/>
            <person name="Buettner D."/>
            <person name="Caldana C."/>
            <person name="Gaigalat L."/>
            <person name="Goesmann A."/>
            <person name="Kay S."/>
            <person name="Kirchner O."/>
            <person name="Lanz C."/>
            <person name="Linke B."/>
            <person name="McHardy A.C."/>
            <person name="Meyer F."/>
            <person name="Mittenhuber G."/>
            <person name="Nies D.H."/>
            <person name="Niesbach-Kloesgen U."/>
            <person name="Patschkowski T."/>
            <person name="Rueckert C."/>
            <person name="Rupp O."/>
            <person name="Schneicker S."/>
            <person name="Schuster S.C."/>
            <person name="Vorhoelter F.J."/>
            <person name="Weber E."/>
            <person name="Puehler A."/>
            <person name="Bonas U."/>
            <person name="Bartels D."/>
            <person name="Kaiser O."/>
        </authorList>
    </citation>
    <scope>NUCLEOTIDE SEQUENCE [LARGE SCALE GENOMIC DNA]</scope>
    <source>
        <strain evidence="2 3">85-10</strain>
    </source>
</reference>
<dbReference type="AlphaFoldDB" id="Q3BRE5"/>
<feature type="compositionally biased region" description="Basic and acidic residues" evidence="1">
    <location>
        <begin position="11"/>
        <end position="23"/>
    </location>
</feature>
<accession>Q3BRE5</accession>
<dbReference type="HOGENOM" id="CLU_2721282_0_0_6"/>
<evidence type="ECO:0000313" key="2">
    <source>
        <dbReference type="EMBL" id="CAJ24616.1"/>
    </source>
</evidence>
<protein>
    <submittedName>
        <fullName evidence="2">Uncharacterized protein</fullName>
    </submittedName>
</protein>
<sequence>MDLAMHGMGARQHEKARPIGEKRQVSWATIPSVRDDVLLGFQANHRVGAWRGLRGHCFRFRHRISLARTTRG</sequence>
<dbReference type="KEGG" id="xcv:XCV2937"/>